<dbReference type="OrthoDB" id="47785at2759"/>
<evidence type="ECO:0000256" key="4">
    <source>
        <dbReference type="SAM" id="MobiDB-lite"/>
    </source>
</evidence>
<dbReference type="Gene3D" id="3.30.870.10">
    <property type="entry name" value="Endonuclease Chain A"/>
    <property type="match status" value="2"/>
</dbReference>
<feature type="compositionally biased region" description="Low complexity" evidence="4">
    <location>
        <begin position="185"/>
        <end position="200"/>
    </location>
</feature>
<sequence>MADPRANEADEDIGNDEELRQAIALSLGCDPQEWRRKNVRQVIDLTEDGGSSGQGSSGGDPKNNEDDDLIIVDSGHASKAKPASQQEAAAAAASAIGERTAPSTSFFSSLGLDRKKMEEERLARLHKRKVSQVDMGDGIDARLPDRPAQRPKIAGEGSLSSGEKSRVPKASPLGAASSSVPMDTSSAAPEAAAPASSSRPPLVLPFPHGVVKKTWVYQQPRQGDDIKIEEVLQKNDLKLAVVSSFQWDEHWMLSKIDITRTKLMLIAFAASEAQKAEMRANVPKNRVRFCFPPMHGIGAMHSKLMLLKYERYMRIVVPTGNFMSYDWGETGTMENMVFIIDLPKFETAEQREAQKPDPFSSELFYFLRAQGLDEKLVSSLRNYDFTEASRYKFVHTIPGSHTDEDAWRRTAVSSLIRATRDPIDIDFVCASLGAINYDFLSAMYYACLGDPLVEYQARTGSKGQREAFNDRAQFLVKEHMRVFFPSRETVLQSKGGKEGAGTICFKPIWWQAPTFPQQILRDCKSVRPGVLMHSKVIYIRPNDPGIRWNQCLAYVGSANLSESAWGKLVRDRVTKKAKLTCRNWECGVLIPISDPLSHSSEAETIARHAGPKDIIYTDRRAAAHAARDPRGLGLGDFEGSLPVPMEWPGRVICQEAAGTDAGRPWFFQAG</sequence>
<feature type="compositionally biased region" description="Basic and acidic residues" evidence="4">
    <location>
        <begin position="139"/>
        <end position="148"/>
    </location>
</feature>
<dbReference type="STRING" id="306901.Q2H692"/>
<dbReference type="InterPro" id="IPR010347">
    <property type="entry name" value="Tdp1"/>
</dbReference>
<dbReference type="GO" id="GO:0017005">
    <property type="term" value="F:3'-tyrosyl-DNA phosphodiesterase activity"/>
    <property type="evidence" value="ECO:0007669"/>
    <property type="project" value="TreeGrafter"/>
</dbReference>
<feature type="binding site" evidence="2">
    <location>
        <position position="535"/>
    </location>
    <ligand>
        <name>substrate</name>
    </ligand>
</feature>
<dbReference type="HOGENOM" id="CLU_007773_2_0_1"/>
<dbReference type="GO" id="GO:0003690">
    <property type="term" value="F:double-stranded DNA binding"/>
    <property type="evidence" value="ECO:0007669"/>
    <property type="project" value="TreeGrafter"/>
</dbReference>
<organism evidence="6 7">
    <name type="scientific">Chaetomium globosum (strain ATCC 6205 / CBS 148.51 / DSM 1962 / NBRC 6347 / NRRL 1970)</name>
    <name type="common">Soil fungus</name>
    <dbReference type="NCBI Taxonomy" id="306901"/>
    <lineage>
        <taxon>Eukaryota</taxon>
        <taxon>Fungi</taxon>
        <taxon>Dikarya</taxon>
        <taxon>Ascomycota</taxon>
        <taxon>Pezizomycotina</taxon>
        <taxon>Sordariomycetes</taxon>
        <taxon>Sordariomycetidae</taxon>
        <taxon>Sordariales</taxon>
        <taxon>Chaetomiaceae</taxon>
        <taxon>Chaetomium</taxon>
    </lineage>
</organism>
<evidence type="ECO:0000256" key="1">
    <source>
        <dbReference type="PIRSR" id="PIRSR610347-1"/>
    </source>
</evidence>
<dbReference type="CDD" id="cd09122">
    <property type="entry name" value="PLDc_Tdp1_1"/>
    <property type="match status" value="1"/>
</dbReference>
<dbReference type="Proteomes" id="UP000001056">
    <property type="component" value="Unassembled WGS sequence"/>
</dbReference>
<keyword evidence="7" id="KW-1185">Reference proteome</keyword>
<evidence type="ECO:0000313" key="6">
    <source>
        <dbReference type="EMBL" id="EAQ89204.1"/>
    </source>
</evidence>
<feature type="compositionally biased region" description="Basic and acidic residues" evidence="4">
    <location>
        <begin position="112"/>
        <end position="123"/>
    </location>
</feature>
<dbReference type="InterPro" id="IPR001736">
    <property type="entry name" value="PLipase_D/transphosphatidylase"/>
</dbReference>
<feature type="compositionally biased region" description="Low complexity" evidence="4">
    <location>
        <begin position="80"/>
        <end position="95"/>
    </location>
</feature>
<dbReference type="GO" id="GO:0003697">
    <property type="term" value="F:single-stranded DNA binding"/>
    <property type="evidence" value="ECO:0007669"/>
    <property type="project" value="TreeGrafter"/>
</dbReference>
<feature type="active site" description="Nucleophile" evidence="1">
    <location>
        <position position="301"/>
    </location>
</feature>
<evidence type="ECO:0000256" key="3">
    <source>
        <dbReference type="PIRSR" id="PIRSR610347-3"/>
    </source>
</evidence>
<dbReference type="Pfam" id="PF06087">
    <property type="entry name" value="Tyr-DNA_phospho"/>
    <property type="match status" value="1"/>
</dbReference>
<dbReference type="PANTHER" id="PTHR12415:SF4">
    <property type="entry name" value="TYROSYL-DNA PHOSPHODIESTERASE DOMAIN-CONTAINING PROTEIN"/>
    <property type="match status" value="1"/>
</dbReference>
<dbReference type="GO" id="GO:0005634">
    <property type="term" value="C:nucleus"/>
    <property type="evidence" value="ECO:0007669"/>
    <property type="project" value="InterPro"/>
</dbReference>
<dbReference type="PANTHER" id="PTHR12415">
    <property type="entry name" value="TYROSYL-DNA PHOSPHODIESTERASE 1"/>
    <property type="match status" value="1"/>
</dbReference>
<dbReference type="RefSeq" id="XP_001221918.1">
    <property type="nucleotide sequence ID" value="XM_001221917.1"/>
</dbReference>
<dbReference type="AlphaFoldDB" id="Q2H692"/>
<feature type="active site" description="Proton donor/acceptor" evidence="1">
    <location>
        <position position="533"/>
    </location>
</feature>
<dbReference type="SUPFAM" id="SSF56024">
    <property type="entry name" value="Phospholipase D/nuclease"/>
    <property type="match status" value="2"/>
</dbReference>
<feature type="binding site" evidence="2">
    <location>
        <position position="303"/>
    </location>
    <ligand>
        <name>substrate</name>
    </ligand>
</feature>
<accession>Q2H692</accession>
<dbReference type="EMBL" id="CH408031">
    <property type="protein sequence ID" value="EAQ89204.1"/>
    <property type="molecule type" value="Genomic_DNA"/>
</dbReference>
<feature type="region of interest" description="Disordered" evidence="4">
    <location>
        <begin position="40"/>
        <end position="200"/>
    </location>
</feature>
<reference evidence="7" key="1">
    <citation type="journal article" date="2015" name="Genome Announc.">
        <title>Draft genome sequence of the cellulolytic fungus Chaetomium globosum.</title>
        <authorList>
            <person name="Cuomo C.A."/>
            <person name="Untereiner W.A."/>
            <person name="Ma L.-J."/>
            <person name="Grabherr M."/>
            <person name="Birren B.W."/>
        </authorList>
    </citation>
    <scope>NUCLEOTIDE SEQUENCE [LARGE SCALE GENOMIC DNA]</scope>
    <source>
        <strain evidence="7">ATCC 6205 / CBS 148.51 / DSM 1962 / NBRC 6347 / NRRL 1970</strain>
    </source>
</reference>
<evidence type="ECO:0000259" key="5">
    <source>
        <dbReference type="PROSITE" id="PS50035"/>
    </source>
</evidence>
<protein>
    <recommendedName>
        <fullName evidence="5">PLD phosphodiesterase domain-containing protein</fullName>
    </recommendedName>
</protein>
<evidence type="ECO:0000256" key="2">
    <source>
        <dbReference type="PIRSR" id="PIRSR610347-2"/>
    </source>
</evidence>
<dbReference type="eggNOG" id="KOG2031">
    <property type="taxonomic scope" value="Eukaryota"/>
</dbReference>
<dbReference type="InParanoid" id="Q2H692"/>
<evidence type="ECO:0000313" key="7">
    <source>
        <dbReference type="Proteomes" id="UP000001056"/>
    </source>
</evidence>
<gene>
    <name evidence="6" type="ORF">CHGG_05823</name>
</gene>
<proteinExistence type="predicted"/>
<dbReference type="OMA" id="FPPMDGQ"/>
<dbReference type="GeneID" id="4390777"/>
<dbReference type="GO" id="GO:0006281">
    <property type="term" value="P:DNA repair"/>
    <property type="evidence" value="ECO:0007669"/>
    <property type="project" value="InterPro"/>
</dbReference>
<feature type="site" description="Interaction with DNA" evidence="3">
    <location>
        <position position="561"/>
    </location>
</feature>
<dbReference type="VEuPathDB" id="FungiDB:CHGG_05823"/>
<name>Q2H692_CHAGB</name>
<dbReference type="PROSITE" id="PS50035">
    <property type="entry name" value="PLD"/>
    <property type="match status" value="1"/>
</dbReference>
<feature type="domain" description="PLD phosphodiesterase" evidence="5">
    <location>
        <begin position="528"/>
        <end position="564"/>
    </location>
</feature>